<dbReference type="AlphaFoldDB" id="A0A8C8EH26"/>
<evidence type="ECO:0000313" key="1">
    <source>
        <dbReference type="Ensembl" id="ENSOTSP00005002668.2"/>
    </source>
</evidence>
<dbReference type="Ensembl" id="ENSOTST00005002972.2">
    <property type="protein sequence ID" value="ENSOTSP00005002668.2"/>
    <property type="gene ID" value="ENSOTSG00005001537.2"/>
</dbReference>
<proteinExistence type="predicted"/>
<dbReference type="Proteomes" id="UP000694402">
    <property type="component" value="Unassembled WGS sequence"/>
</dbReference>
<evidence type="ECO:0000313" key="2">
    <source>
        <dbReference type="Proteomes" id="UP000694402"/>
    </source>
</evidence>
<name>A0A8C8EH26_ONCTS</name>
<organism evidence="1 2">
    <name type="scientific">Oncorhynchus tshawytscha</name>
    <name type="common">Chinook salmon</name>
    <name type="synonym">Salmo tshawytscha</name>
    <dbReference type="NCBI Taxonomy" id="74940"/>
    <lineage>
        <taxon>Eukaryota</taxon>
        <taxon>Metazoa</taxon>
        <taxon>Chordata</taxon>
        <taxon>Craniata</taxon>
        <taxon>Vertebrata</taxon>
        <taxon>Euteleostomi</taxon>
        <taxon>Actinopterygii</taxon>
        <taxon>Neopterygii</taxon>
        <taxon>Teleostei</taxon>
        <taxon>Protacanthopterygii</taxon>
        <taxon>Salmoniformes</taxon>
        <taxon>Salmonidae</taxon>
        <taxon>Salmoninae</taxon>
        <taxon>Oncorhynchus</taxon>
    </lineage>
</organism>
<protein>
    <submittedName>
        <fullName evidence="1">Uncharacterized protein</fullName>
    </submittedName>
</protein>
<sequence>EGQQGDVSHFDHLETYTRDITDGVSLTPESFNSYLDEVQATIIGDKGGYLLAVLDELDPDTLPNSGDIRGVVMYLHFLKYNSLGVGSASEGVSLQGSAEMGLFVLFIVPSLLTTVVTQLSGCTICLEIHPVLPR</sequence>
<dbReference type="GeneTree" id="ENSGT01150000287479"/>
<accession>A0A8C8EH26</accession>
<reference evidence="1" key="2">
    <citation type="submission" date="2025-09" db="UniProtKB">
        <authorList>
            <consortium name="Ensembl"/>
        </authorList>
    </citation>
    <scope>IDENTIFICATION</scope>
</reference>
<keyword evidence="2" id="KW-1185">Reference proteome</keyword>
<reference evidence="1" key="1">
    <citation type="submission" date="2025-08" db="UniProtKB">
        <authorList>
            <consortium name="Ensembl"/>
        </authorList>
    </citation>
    <scope>IDENTIFICATION</scope>
</reference>